<keyword evidence="2" id="KW-1185">Reference proteome</keyword>
<protein>
    <submittedName>
        <fullName evidence="1">S-layer family protein</fullName>
    </submittedName>
</protein>
<reference evidence="1" key="2">
    <citation type="journal article" date="2021" name="Mar. Drugs">
        <title>Genome Reduction and Secondary Metabolism of the Marine Sponge-Associated Cyanobacterium Leptothoe.</title>
        <authorList>
            <person name="Konstantinou D."/>
            <person name="Popin R.V."/>
            <person name="Fewer D.P."/>
            <person name="Sivonen K."/>
            <person name="Gkelis S."/>
        </authorList>
    </citation>
    <scope>NUCLEOTIDE SEQUENCE</scope>
    <source>
        <strain evidence="1">TAU-MAC 1115</strain>
    </source>
</reference>
<evidence type="ECO:0000313" key="1">
    <source>
        <dbReference type="EMBL" id="MBT9314909.1"/>
    </source>
</evidence>
<dbReference type="EMBL" id="JADOES010000007">
    <property type="protein sequence ID" value="MBT9314909.1"/>
    <property type="molecule type" value="Genomic_DNA"/>
</dbReference>
<dbReference type="SUPFAM" id="SSF51126">
    <property type="entry name" value="Pectin lyase-like"/>
    <property type="match status" value="3"/>
</dbReference>
<dbReference type="Proteomes" id="UP000717364">
    <property type="component" value="Unassembled WGS sequence"/>
</dbReference>
<dbReference type="InterPro" id="IPR011050">
    <property type="entry name" value="Pectin_lyase_fold/virulence"/>
</dbReference>
<dbReference type="Gene3D" id="2.160.20.10">
    <property type="entry name" value="Single-stranded right-handed beta-helix, Pectin lyase-like"/>
    <property type="match status" value="3"/>
</dbReference>
<dbReference type="InterPro" id="IPR012334">
    <property type="entry name" value="Pectin_lyas_fold"/>
</dbReference>
<dbReference type="AlphaFoldDB" id="A0A947DEG3"/>
<sequence>MDLAQDSATIIAGSAGVGDGGIITLNTGRLSLQDGAGISTSAFLGNGGDLAINADDIKLQGQSRLFTTTDFLGRDAGNLEIQSEQVTLSDGAAILTSSVSIGDAGDLSVSTERLSIESGSILASNTFSSGDGGNLLVQAREHIEVVGTNLAGDSPSEIASNSLGSGDSGPLDIKTSQLSVMDGGAITTSTADRGAGANITIDTDELRLDNGQINASTTTDKRGGNILIQANESVELVGSGFSTLTEQIIDPALNRTLGVNNFTQGILTVAAGEGAAGTVDIETPEFIARDGALVATTTLNDGAGGDINITAMNDLQLEGSLLTTGSFTAAPSGDINLHTQRLRANGGAQAITTTFGVGKAGDLTVVASESIDLTDPTDTGIASGLLASSFETATGTGGDIQVTTGEFRIRDGATVTVSGEGQGDAGNIGIGARLLSLDRGNITATSASGTGGNVILQVEDLLFLRNGSLISTTAGQAGAGGNGGNITVGDGFIIAVPGENSDITANAFEGNGGNITIATQGLLGIDFRENLTPLNDVTASSEFGLDGDVIIEQFNPELEPTTIELPDQLAAADQITARCAAGRNNAFVTTGRGGLPTDPRQIWQGQMVLQDWRRPERTASTGAVIEPAIPSEDLAEDLIEAQDWLIDSQGQVQLVAQAPQTNQLATTHCAARRAE</sequence>
<name>A0A947DEG3_9CYAN</name>
<gene>
    <name evidence="1" type="ORF">IXB50_05685</name>
</gene>
<evidence type="ECO:0000313" key="2">
    <source>
        <dbReference type="Proteomes" id="UP000717364"/>
    </source>
</evidence>
<reference evidence="1" key="1">
    <citation type="submission" date="2020-11" db="EMBL/GenBank/DDBJ databases">
        <authorList>
            <person name="Konstantinou D."/>
            <person name="Gkelis S."/>
            <person name="Popin R."/>
            <person name="Fewer D."/>
            <person name="Sivonen K."/>
        </authorList>
    </citation>
    <scope>NUCLEOTIDE SEQUENCE</scope>
    <source>
        <strain evidence="1">TAU-MAC 1115</strain>
    </source>
</reference>
<dbReference type="RefSeq" id="WP_215607978.1">
    <property type="nucleotide sequence ID" value="NZ_JADOES010000007.1"/>
</dbReference>
<comment type="caution">
    <text evidence="1">The sequence shown here is derived from an EMBL/GenBank/DDBJ whole genome shotgun (WGS) entry which is preliminary data.</text>
</comment>
<organism evidence="1 2">
    <name type="scientific">Leptothoe spongobia TAU-MAC 1115</name>
    <dbReference type="NCBI Taxonomy" id="1967444"/>
    <lineage>
        <taxon>Bacteria</taxon>
        <taxon>Bacillati</taxon>
        <taxon>Cyanobacteriota</taxon>
        <taxon>Cyanophyceae</taxon>
        <taxon>Nodosilineales</taxon>
        <taxon>Cymatolegaceae</taxon>
        <taxon>Leptothoe</taxon>
        <taxon>Leptothoe spongobia</taxon>
    </lineage>
</organism>
<proteinExistence type="predicted"/>
<accession>A0A947DEG3</accession>